<keyword evidence="1" id="KW-0732">Signal</keyword>
<sequence>MTHKGVIMKKSIRLIAAVAALAMTAGAAACGSGTSQKNNKADVSLNDINSALTDTSKTTDLTVWAYSAKQIEGPVKAFQKRYPHIKINFVNTGAAADHFTKFQNVVSANKGVPDVVQMSISEYEQYAVSGALLNFESDEIEKAWGTQYAQAAWKNVHFGGGLYGTPQDAAPLALYVRKDILDEHGLKVPTTWQEFYDEGVKLHKQDPSKYMGFISSSDTSLFGVLRTVGAKPWTVKDTTNIDFSLTTGRVAEFIKFIQKCLDDGVLRAAATGTDEFNREVNDGVYATRLEGCWQGNIYKDQNPSLKGKMVVAHPLAWGNDGESYQSESTGSMFSVSSATPKDKQAAALAFIQWINGSKDGVSEFLTANKGNYFMASNYYQKDKSKRDQQETDGYFANTNVNEIYFESMDKVNMDWDYIPFPAQLTVVFGDTVAPALTGKGDLLTAFTKLQDNLKSYAEDNGFKVTTDAD</sequence>
<dbReference type="InterPro" id="IPR050490">
    <property type="entry name" value="Bact_solute-bd_prot1"/>
</dbReference>
<evidence type="ECO:0000256" key="1">
    <source>
        <dbReference type="SAM" id="SignalP"/>
    </source>
</evidence>
<feature type="chain" id="PRO_5039079228" evidence="1">
    <location>
        <begin position="30"/>
        <end position="469"/>
    </location>
</feature>
<evidence type="ECO:0000313" key="3">
    <source>
        <dbReference type="Proteomes" id="UP000306697"/>
    </source>
</evidence>
<accession>A0A4S5B504</accession>
<comment type="caution">
    <text evidence="2">The sequence shown here is derived from an EMBL/GenBank/DDBJ whole genome shotgun (WGS) entry which is preliminary data.</text>
</comment>
<gene>
    <name evidence="2" type="ORF">E6L38_10865</name>
</gene>
<name>A0A4S5B504_BIFLI</name>
<evidence type="ECO:0000313" key="2">
    <source>
        <dbReference type="EMBL" id="THJ26947.1"/>
    </source>
</evidence>
<dbReference type="PANTHER" id="PTHR43649">
    <property type="entry name" value="ARABINOSE-BINDING PROTEIN-RELATED"/>
    <property type="match status" value="1"/>
</dbReference>
<feature type="signal peptide" evidence="1">
    <location>
        <begin position="1"/>
        <end position="29"/>
    </location>
</feature>
<dbReference type="SUPFAM" id="SSF53850">
    <property type="entry name" value="Periplasmic binding protein-like II"/>
    <property type="match status" value="1"/>
</dbReference>
<protein>
    <submittedName>
        <fullName evidence="2">Carbohydrate ABC transporter substrate-binding protein</fullName>
    </submittedName>
</protein>
<dbReference type="PANTHER" id="PTHR43649:SF14">
    <property type="entry name" value="BLR3389 PROTEIN"/>
    <property type="match status" value="1"/>
</dbReference>
<dbReference type="PROSITE" id="PS51257">
    <property type="entry name" value="PROKAR_LIPOPROTEIN"/>
    <property type="match status" value="1"/>
</dbReference>
<dbReference type="EMBL" id="SSWL01000018">
    <property type="protein sequence ID" value="THJ26947.1"/>
    <property type="molecule type" value="Genomic_DNA"/>
</dbReference>
<dbReference type="Pfam" id="PF01547">
    <property type="entry name" value="SBP_bac_1"/>
    <property type="match status" value="1"/>
</dbReference>
<proteinExistence type="predicted"/>
<dbReference type="Gene3D" id="3.40.190.10">
    <property type="entry name" value="Periplasmic binding protein-like II"/>
    <property type="match status" value="1"/>
</dbReference>
<reference evidence="2 3" key="1">
    <citation type="submission" date="2019-04" db="EMBL/GenBank/DDBJ databases">
        <title>Genome Announcement To Ensure Probiotic Safety of Bifidobacterium longum subsp infantis UBBI-01.</title>
        <authorList>
            <person name="Sulthana A."/>
            <person name="Lakshmi S.G."/>
            <person name="Madempudi R.S."/>
        </authorList>
    </citation>
    <scope>NUCLEOTIDE SEQUENCE [LARGE SCALE GENOMIC DNA]</scope>
    <source>
        <strain evidence="2 3">UBBI-01</strain>
    </source>
</reference>
<organism evidence="2 3">
    <name type="scientific">Bifidobacterium longum subsp. infantis</name>
    <dbReference type="NCBI Taxonomy" id="1682"/>
    <lineage>
        <taxon>Bacteria</taxon>
        <taxon>Bacillati</taxon>
        <taxon>Actinomycetota</taxon>
        <taxon>Actinomycetes</taxon>
        <taxon>Bifidobacteriales</taxon>
        <taxon>Bifidobacteriaceae</taxon>
        <taxon>Bifidobacterium</taxon>
    </lineage>
</organism>
<dbReference type="InterPro" id="IPR006059">
    <property type="entry name" value="SBP"/>
</dbReference>
<dbReference type="AlphaFoldDB" id="A0A4S5B504"/>
<dbReference type="Proteomes" id="UP000306697">
    <property type="component" value="Unassembled WGS sequence"/>
</dbReference>